<dbReference type="RefSeq" id="WP_041097892.1">
    <property type="nucleotide sequence ID" value="NZ_AP012547.1"/>
</dbReference>
<name>W0SH24_9PROT</name>
<dbReference type="AlphaFoldDB" id="W0SH24"/>
<keyword evidence="5" id="KW-0804">Transcription</keyword>
<dbReference type="NCBIfam" id="TIGR02943">
    <property type="entry name" value="Sig70_famx1"/>
    <property type="match status" value="1"/>
</dbReference>
<feature type="domain" description="RNA polymerase sigma-70 region 2" evidence="6">
    <location>
        <begin position="11"/>
        <end position="73"/>
    </location>
</feature>
<dbReference type="Pfam" id="PF08281">
    <property type="entry name" value="Sigma70_r4_2"/>
    <property type="match status" value="1"/>
</dbReference>
<dbReference type="InterPro" id="IPR013324">
    <property type="entry name" value="RNA_pol_sigma_r3/r4-like"/>
</dbReference>
<dbReference type="InterPro" id="IPR013325">
    <property type="entry name" value="RNA_pol_sigma_r2"/>
</dbReference>
<comment type="similarity">
    <text evidence="1">Belongs to the sigma-70 factor family. ECF subfamily.</text>
</comment>
<dbReference type="Gene3D" id="1.10.10.10">
    <property type="entry name" value="Winged helix-like DNA-binding domain superfamily/Winged helix DNA-binding domain"/>
    <property type="match status" value="1"/>
</dbReference>
<dbReference type="OrthoDB" id="9782108at2"/>
<dbReference type="NCBIfam" id="TIGR02937">
    <property type="entry name" value="sigma70-ECF"/>
    <property type="match status" value="1"/>
</dbReference>
<evidence type="ECO:0000313" key="9">
    <source>
        <dbReference type="Proteomes" id="UP000031637"/>
    </source>
</evidence>
<evidence type="ECO:0000256" key="4">
    <source>
        <dbReference type="ARBA" id="ARBA00023125"/>
    </source>
</evidence>
<reference evidence="8 9" key="1">
    <citation type="journal article" date="2014" name="Syst. Appl. Microbiol.">
        <title>Complete genomes of freshwater sulfur oxidizers Sulfuricella denitrificans skB26 and Sulfuritalea hydrogenivorans sk43H: genetic insights into the sulfur oxidation pathway of betaproteobacteria.</title>
        <authorList>
            <person name="Watanabe T."/>
            <person name="Kojima H."/>
            <person name="Fukui M."/>
        </authorList>
    </citation>
    <scope>NUCLEOTIDE SEQUENCE [LARGE SCALE GENOMIC DNA]</scope>
    <source>
        <strain evidence="8">DSM22779</strain>
    </source>
</reference>
<sequence length="192" mass="21933">MIVADQIAGFRSDLLRFARLQLRDDHLAEDVVQETLIAALAAVEDFAGRSALKTWVFSILRNRIIDAIRMRNRSVNVSALAEEDGSFEQTFDALFKANGHWTPVNKPSTWEDPEEALRQRQFWAVFDACLNHLPANSGRVFMMREFLDFDVDEICAELAISSKNCYVILHRARHRLRGCLEQTWFGPGESSC</sequence>
<feature type="domain" description="RNA polymerase sigma factor 70 region 4 type 2" evidence="7">
    <location>
        <begin position="126"/>
        <end position="176"/>
    </location>
</feature>
<dbReference type="InterPro" id="IPR013249">
    <property type="entry name" value="RNA_pol_sigma70_r4_t2"/>
</dbReference>
<dbReference type="InterPro" id="IPR014284">
    <property type="entry name" value="RNA_pol_sigma-70_dom"/>
</dbReference>
<dbReference type="EMBL" id="AP012547">
    <property type="protein sequence ID" value="BAO29018.1"/>
    <property type="molecule type" value="Genomic_DNA"/>
</dbReference>
<dbReference type="GO" id="GO:0006352">
    <property type="term" value="P:DNA-templated transcription initiation"/>
    <property type="evidence" value="ECO:0007669"/>
    <property type="project" value="InterPro"/>
</dbReference>
<organism evidence="8 9">
    <name type="scientific">Sulfuritalea hydrogenivorans sk43H</name>
    <dbReference type="NCBI Taxonomy" id="1223802"/>
    <lineage>
        <taxon>Bacteria</taxon>
        <taxon>Pseudomonadati</taxon>
        <taxon>Pseudomonadota</taxon>
        <taxon>Betaproteobacteria</taxon>
        <taxon>Nitrosomonadales</taxon>
        <taxon>Sterolibacteriaceae</taxon>
        <taxon>Sulfuritalea</taxon>
    </lineage>
</organism>
<dbReference type="InterPro" id="IPR036388">
    <property type="entry name" value="WH-like_DNA-bd_sf"/>
</dbReference>
<dbReference type="InterPro" id="IPR007627">
    <property type="entry name" value="RNA_pol_sigma70_r2"/>
</dbReference>
<dbReference type="STRING" id="1223802.SUTH_01218"/>
<keyword evidence="3" id="KW-0731">Sigma factor</keyword>
<dbReference type="SUPFAM" id="SSF88946">
    <property type="entry name" value="Sigma2 domain of RNA polymerase sigma factors"/>
    <property type="match status" value="1"/>
</dbReference>
<dbReference type="GO" id="GO:0016987">
    <property type="term" value="F:sigma factor activity"/>
    <property type="evidence" value="ECO:0007669"/>
    <property type="project" value="UniProtKB-KW"/>
</dbReference>
<proteinExistence type="inferred from homology"/>
<dbReference type="PANTHER" id="PTHR43133">
    <property type="entry name" value="RNA POLYMERASE ECF-TYPE SIGMA FACTO"/>
    <property type="match status" value="1"/>
</dbReference>
<dbReference type="PANTHER" id="PTHR43133:SF8">
    <property type="entry name" value="RNA POLYMERASE SIGMA FACTOR HI_1459-RELATED"/>
    <property type="match status" value="1"/>
</dbReference>
<dbReference type="Gene3D" id="1.10.1740.10">
    <property type="match status" value="1"/>
</dbReference>
<evidence type="ECO:0000256" key="5">
    <source>
        <dbReference type="ARBA" id="ARBA00023163"/>
    </source>
</evidence>
<dbReference type="Pfam" id="PF04542">
    <property type="entry name" value="Sigma70_r2"/>
    <property type="match status" value="1"/>
</dbReference>
<keyword evidence="4" id="KW-0238">DNA-binding</keyword>
<dbReference type="InterPro" id="IPR039425">
    <property type="entry name" value="RNA_pol_sigma-70-like"/>
</dbReference>
<dbReference type="GO" id="GO:0003677">
    <property type="term" value="F:DNA binding"/>
    <property type="evidence" value="ECO:0007669"/>
    <property type="project" value="UniProtKB-KW"/>
</dbReference>
<dbReference type="HOGENOM" id="CLU_047691_2_0_4"/>
<dbReference type="SUPFAM" id="SSF88659">
    <property type="entry name" value="Sigma3 and sigma4 domains of RNA polymerase sigma factors"/>
    <property type="match status" value="1"/>
</dbReference>
<evidence type="ECO:0000259" key="7">
    <source>
        <dbReference type="Pfam" id="PF08281"/>
    </source>
</evidence>
<keyword evidence="9" id="KW-1185">Reference proteome</keyword>
<protein>
    <submittedName>
        <fullName evidence="8">RNA polymerase sigma factor</fullName>
    </submittedName>
</protein>
<evidence type="ECO:0000256" key="1">
    <source>
        <dbReference type="ARBA" id="ARBA00010641"/>
    </source>
</evidence>
<evidence type="ECO:0000259" key="6">
    <source>
        <dbReference type="Pfam" id="PF04542"/>
    </source>
</evidence>
<keyword evidence="2" id="KW-0805">Transcription regulation</keyword>
<gene>
    <name evidence="8" type="ORF">SUTH_01218</name>
</gene>
<dbReference type="Proteomes" id="UP000031637">
    <property type="component" value="Chromosome"/>
</dbReference>
<dbReference type="InterPro" id="IPR014289">
    <property type="entry name" value="RNA_pol_sigma-24-rel"/>
</dbReference>
<dbReference type="KEGG" id="shd:SUTH_01218"/>
<evidence type="ECO:0000313" key="8">
    <source>
        <dbReference type="EMBL" id="BAO29018.1"/>
    </source>
</evidence>
<evidence type="ECO:0000256" key="2">
    <source>
        <dbReference type="ARBA" id="ARBA00023015"/>
    </source>
</evidence>
<accession>W0SH24</accession>
<evidence type="ECO:0000256" key="3">
    <source>
        <dbReference type="ARBA" id="ARBA00023082"/>
    </source>
</evidence>